<dbReference type="AlphaFoldDB" id="A0A3R6EBZ7"/>
<proteinExistence type="predicted"/>
<dbReference type="Gene3D" id="2.60.40.10">
    <property type="entry name" value="Immunoglobulins"/>
    <property type="match status" value="1"/>
</dbReference>
<dbReference type="EMBL" id="QRKC01000005">
    <property type="protein sequence ID" value="RHH76819.1"/>
    <property type="molecule type" value="Genomic_DNA"/>
</dbReference>
<dbReference type="Proteomes" id="UP000283732">
    <property type="component" value="Unassembled WGS sequence"/>
</dbReference>
<gene>
    <name evidence="1" type="ORF">DW191_12795</name>
</gene>
<dbReference type="CDD" id="cd14948">
    <property type="entry name" value="BACON"/>
    <property type="match status" value="1"/>
</dbReference>
<protein>
    <recommendedName>
        <fullName evidence="3">BACON domain-containing protein</fullName>
    </recommendedName>
</protein>
<evidence type="ECO:0008006" key="3">
    <source>
        <dbReference type="Google" id="ProtNLM"/>
    </source>
</evidence>
<reference evidence="1 2" key="1">
    <citation type="submission" date="2018-08" db="EMBL/GenBank/DDBJ databases">
        <title>A genome reference for cultivated species of the human gut microbiota.</title>
        <authorList>
            <person name="Zou Y."/>
            <person name="Xue W."/>
            <person name="Luo G."/>
        </authorList>
    </citation>
    <scope>NUCLEOTIDE SEQUENCE [LARGE SCALE GENOMIC DNA]</scope>
    <source>
        <strain evidence="1 2">AM16-50</strain>
    </source>
</reference>
<comment type="caution">
    <text evidence="1">The sequence shown here is derived from an EMBL/GenBank/DDBJ whole genome shotgun (WGS) entry which is preliminary data.</text>
</comment>
<dbReference type="InterPro" id="IPR013783">
    <property type="entry name" value="Ig-like_fold"/>
</dbReference>
<evidence type="ECO:0000313" key="1">
    <source>
        <dbReference type="EMBL" id="RHH76819.1"/>
    </source>
</evidence>
<dbReference type="InterPro" id="IPR024361">
    <property type="entry name" value="BACON"/>
</dbReference>
<evidence type="ECO:0000313" key="2">
    <source>
        <dbReference type="Proteomes" id="UP000283732"/>
    </source>
</evidence>
<name>A0A3R6EBZ7_9BACT</name>
<dbReference type="RefSeq" id="WP_122291267.1">
    <property type="nucleotide sequence ID" value="NZ_QRKC01000005.1"/>
</dbReference>
<sequence length="403" mass="44281">MAIVVKNTNYNGEVLEQILTLAATGNEIVEKGLIMVIPGVEKKISLPRLKSGKMLQKRKEHPDIEDSKGNFNYSEKSLDPVDFMAFTVFNPRAFEQIWRKWQPKGNLVFAELPPEGQNALLAELTKQVKFELGDHFINGTYGDDDDHLMNGILTQMTKDTELIIVSGKPATMLDKLKAVRKAIPVAIRNNPNLRIIMSVNDFDKYDDELTEREAKNASETDVNSKRYKGITIETLSAWPDDLIVTTLCSMGADGNFFAAVNLQDDEDVIQIDKVSNASELYFFKLLMKADTNIAFGEEAVVLDTRTNPVFKAAEKTISVEPATLTFESTGGTQKVTVTASGEWRASAAPAGFKTVETDEGLTVTADPNTTDGDKTGTITVTLDAERSKTAEITLTAKKQGGEG</sequence>
<organism evidence="1 2">
    <name type="scientific">Parabacteroides merdae</name>
    <dbReference type="NCBI Taxonomy" id="46503"/>
    <lineage>
        <taxon>Bacteria</taxon>
        <taxon>Pseudomonadati</taxon>
        <taxon>Bacteroidota</taxon>
        <taxon>Bacteroidia</taxon>
        <taxon>Bacteroidales</taxon>
        <taxon>Tannerellaceae</taxon>
        <taxon>Parabacteroides</taxon>
    </lineage>
</organism>
<accession>A0A3R6EBZ7</accession>